<sequence>MTVTDFDFICQILRQRSGLVLGNDKAYLLESRLLPVARKYKLASFEDLVRLIRVKSDEAVIKDVVEAMTTNESFFFRDTKPFDQFKQIVLPTLMAARPNKQIRIWSAAASSGQECYSLAMILSEMAAQLSGWKIEILGTDLSTEILDRAREGIYSQFEAQRGLPINLLVKYFTQVGDRWQINQKIRSMVQYKEFNLLNDPRSLGKFDVVFCRNVLIYFDQPTKAKILNNIAGLMPNDGYLFLGGAETVLGITDKFQLLAGQRGVYGLTTGQAAPATKPAAPGALRA</sequence>
<dbReference type="PROSITE" id="PS50123">
    <property type="entry name" value="CHER"/>
    <property type="match status" value="1"/>
</dbReference>
<dbReference type="Pfam" id="PF01739">
    <property type="entry name" value="CheR"/>
    <property type="match status" value="1"/>
</dbReference>
<evidence type="ECO:0000256" key="3">
    <source>
        <dbReference type="ARBA" id="ARBA00022679"/>
    </source>
</evidence>
<organism evidence="7 8">
    <name type="scientific">Dongia sedimenti</name>
    <dbReference type="NCBI Taxonomy" id="3064282"/>
    <lineage>
        <taxon>Bacteria</taxon>
        <taxon>Pseudomonadati</taxon>
        <taxon>Pseudomonadota</taxon>
        <taxon>Alphaproteobacteria</taxon>
        <taxon>Rhodospirillales</taxon>
        <taxon>Dongiaceae</taxon>
        <taxon>Dongia</taxon>
    </lineage>
</organism>
<evidence type="ECO:0000256" key="2">
    <source>
        <dbReference type="ARBA" id="ARBA00022603"/>
    </source>
</evidence>
<dbReference type="PIRSF" id="PIRSF000410">
    <property type="entry name" value="CheR"/>
    <property type="match status" value="1"/>
</dbReference>
<dbReference type="EMBL" id="JAUYVI010000002">
    <property type="protein sequence ID" value="MDQ7247205.1"/>
    <property type="molecule type" value="Genomic_DNA"/>
</dbReference>
<dbReference type="InterPro" id="IPR022641">
    <property type="entry name" value="CheR_N"/>
</dbReference>
<evidence type="ECO:0000313" key="7">
    <source>
        <dbReference type="EMBL" id="MDQ7247205.1"/>
    </source>
</evidence>
<dbReference type="SUPFAM" id="SSF53335">
    <property type="entry name" value="S-adenosyl-L-methionine-dependent methyltransferases"/>
    <property type="match status" value="1"/>
</dbReference>
<dbReference type="InterPro" id="IPR050903">
    <property type="entry name" value="Bact_Chemotaxis_MeTrfase"/>
</dbReference>
<comment type="function">
    <text evidence="5">Methylation of the membrane-bound methyl-accepting chemotaxis proteins (MCP) to form gamma-glutamyl methyl ester residues in MCP.</text>
</comment>
<dbReference type="Gene3D" id="1.10.155.10">
    <property type="entry name" value="Chemotaxis receptor methyltransferase CheR, N-terminal domain"/>
    <property type="match status" value="1"/>
</dbReference>
<comment type="caution">
    <text evidence="7">The sequence shown here is derived from an EMBL/GenBank/DDBJ whole genome shotgun (WGS) entry which is preliminary data.</text>
</comment>
<dbReference type="PRINTS" id="PR00996">
    <property type="entry name" value="CHERMTFRASE"/>
</dbReference>
<reference evidence="8" key="1">
    <citation type="submission" date="2023-08" db="EMBL/GenBank/DDBJ databases">
        <title>Rhodospirillaceae gen. nov., a novel taxon isolated from the Yangtze River Yuezi River estuary sludge.</title>
        <authorList>
            <person name="Ruan L."/>
        </authorList>
    </citation>
    <scope>NUCLEOTIDE SEQUENCE [LARGE SCALE GENOMIC DNA]</scope>
    <source>
        <strain evidence="8">R-7</strain>
    </source>
</reference>
<dbReference type="InterPro" id="IPR000780">
    <property type="entry name" value="CheR_MeTrfase"/>
</dbReference>
<keyword evidence="3 5" id="KW-0808">Transferase</keyword>
<dbReference type="InterPro" id="IPR029063">
    <property type="entry name" value="SAM-dependent_MTases_sf"/>
</dbReference>
<dbReference type="SMART" id="SM00138">
    <property type="entry name" value="MeTrc"/>
    <property type="match status" value="1"/>
</dbReference>
<dbReference type="PANTHER" id="PTHR24422:SF21">
    <property type="entry name" value="CHEMOTAXIS PROTEIN METHYLTRANSFERASE 1"/>
    <property type="match status" value="1"/>
</dbReference>
<name>A0ABU0YHL3_9PROT</name>
<evidence type="ECO:0000313" key="8">
    <source>
        <dbReference type="Proteomes" id="UP001230156"/>
    </source>
</evidence>
<dbReference type="Proteomes" id="UP001230156">
    <property type="component" value="Unassembled WGS sequence"/>
</dbReference>
<keyword evidence="2 5" id="KW-0489">Methyltransferase</keyword>
<evidence type="ECO:0000256" key="4">
    <source>
        <dbReference type="ARBA" id="ARBA00022691"/>
    </source>
</evidence>
<dbReference type="Gene3D" id="3.40.50.150">
    <property type="entry name" value="Vaccinia Virus protein VP39"/>
    <property type="match status" value="1"/>
</dbReference>
<protein>
    <recommendedName>
        <fullName evidence="5">Chemotaxis protein methyltransferase</fullName>
        <ecNumber evidence="5">2.1.1.80</ecNumber>
    </recommendedName>
</protein>
<dbReference type="InterPro" id="IPR026024">
    <property type="entry name" value="Chemotaxis_MeTrfase_CheR"/>
</dbReference>
<dbReference type="Pfam" id="PF03705">
    <property type="entry name" value="CheR_N"/>
    <property type="match status" value="1"/>
</dbReference>
<evidence type="ECO:0000256" key="5">
    <source>
        <dbReference type="PIRNR" id="PIRNR000410"/>
    </source>
</evidence>
<feature type="domain" description="CheR-type methyltransferase" evidence="6">
    <location>
        <begin position="1"/>
        <end position="256"/>
    </location>
</feature>
<keyword evidence="8" id="KW-1185">Reference proteome</keyword>
<dbReference type="EC" id="2.1.1.80" evidence="5"/>
<gene>
    <name evidence="7" type="ORF">Q8A70_05990</name>
</gene>
<proteinExistence type="predicted"/>
<dbReference type="RefSeq" id="WP_379954609.1">
    <property type="nucleotide sequence ID" value="NZ_JAUYVI010000002.1"/>
</dbReference>
<evidence type="ECO:0000256" key="1">
    <source>
        <dbReference type="ARBA" id="ARBA00001541"/>
    </source>
</evidence>
<comment type="catalytic activity">
    <reaction evidence="1 5">
        <text>L-glutamyl-[protein] + S-adenosyl-L-methionine = [protein]-L-glutamate 5-O-methyl ester + S-adenosyl-L-homocysteine</text>
        <dbReference type="Rhea" id="RHEA:24452"/>
        <dbReference type="Rhea" id="RHEA-COMP:10208"/>
        <dbReference type="Rhea" id="RHEA-COMP:10311"/>
        <dbReference type="ChEBI" id="CHEBI:29973"/>
        <dbReference type="ChEBI" id="CHEBI:57856"/>
        <dbReference type="ChEBI" id="CHEBI:59789"/>
        <dbReference type="ChEBI" id="CHEBI:82795"/>
        <dbReference type="EC" id="2.1.1.80"/>
    </reaction>
</comment>
<accession>A0ABU0YHL3</accession>
<dbReference type="PANTHER" id="PTHR24422">
    <property type="entry name" value="CHEMOTAXIS PROTEIN METHYLTRANSFERASE"/>
    <property type="match status" value="1"/>
</dbReference>
<evidence type="ECO:0000259" key="6">
    <source>
        <dbReference type="PROSITE" id="PS50123"/>
    </source>
</evidence>
<dbReference type="SUPFAM" id="SSF47757">
    <property type="entry name" value="Chemotaxis receptor methyltransferase CheR, N-terminal domain"/>
    <property type="match status" value="1"/>
</dbReference>
<keyword evidence="4 5" id="KW-0949">S-adenosyl-L-methionine</keyword>
<dbReference type="InterPro" id="IPR022642">
    <property type="entry name" value="CheR_C"/>
</dbReference>
<dbReference type="InterPro" id="IPR036804">
    <property type="entry name" value="CheR_N_sf"/>
</dbReference>